<accession>A0ABR3LXN6</accession>
<name>A0ABR3LXN6_9TELE</name>
<feature type="compositionally biased region" description="Polar residues" evidence="1">
    <location>
        <begin position="46"/>
        <end position="56"/>
    </location>
</feature>
<evidence type="ECO:0000313" key="2">
    <source>
        <dbReference type="EMBL" id="KAL1257657.1"/>
    </source>
</evidence>
<reference evidence="2 3" key="1">
    <citation type="submission" date="2023-09" db="EMBL/GenBank/DDBJ databases">
        <authorList>
            <person name="Wang M."/>
        </authorList>
    </citation>
    <scope>NUCLEOTIDE SEQUENCE [LARGE SCALE GENOMIC DNA]</scope>
    <source>
        <strain evidence="2">GT-2023</strain>
        <tissue evidence="2">Liver</tissue>
    </source>
</reference>
<evidence type="ECO:0000313" key="3">
    <source>
        <dbReference type="Proteomes" id="UP001558613"/>
    </source>
</evidence>
<dbReference type="Proteomes" id="UP001558613">
    <property type="component" value="Unassembled WGS sequence"/>
</dbReference>
<organism evidence="2 3">
    <name type="scientific">Cirrhinus molitorella</name>
    <name type="common">mud carp</name>
    <dbReference type="NCBI Taxonomy" id="172907"/>
    <lineage>
        <taxon>Eukaryota</taxon>
        <taxon>Metazoa</taxon>
        <taxon>Chordata</taxon>
        <taxon>Craniata</taxon>
        <taxon>Vertebrata</taxon>
        <taxon>Euteleostomi</taxon>
        <taxon>Actinopterygii</taxon>
        <taxon>Neopterygii</taxon>
        <taxon>Teleostei</taxon>
        <taxon>Ostariophysi</taxon>
        <taxon>Cypriniformes</taxon>
        <taxon>Cyprinidae</taxon>
        <taxon>Labeoninae</taxon>
        <taxon>Labeonini</taxon>
        <taxon>Cirrhinus</taxon>
    </lineage>
</organism>
<sequence length="89" mass="9674">MLSGPSAAEFSRLGVFIMGVRSIFRKPINTSARSGQACTEHCHPKTSVSPGQDAKTTGASVRFSELMIASARERPTLHLKWRIQSRGTS</sequence>
<comment type="caution">
    <text evidence="2">The sequence shown here is derived from an EMBL/GenBank/DDBJ whole genome shotgun (WGS) entry which is preliminary data.</text>
</comment>
<proteinExistence type="predicted"/>
<dbReference type="EMBL" id="JAYMGO010000017">
    <property type="protein sequence ID" value="KAL1257657.1"/>
    <property type="molecule type" value="Genomic_DNA"/>
</dbReference>
<gene>
    <name evidence="2" type="ORF">QQF64_010901</name>
</gene>
<evidence type="ECO:0000256" key="1">
    <source>
        <dbReference type="SAM" id="MobiDB-lite"/>
    </source>
</evidence>
<feature type="region of interest" description="Disordered" evidence="1">
    <location>
        <begin position="35"/>
        <end position="56"/>
    </location>
</feature>
<keyword evidence="3" id="KW-1185">Reference proteome</keyword>
<protein>
    <submittedName>
        <fullName evidence="2">Uncharacterized protein</fullName>
    </submittedName>
</protein>